<dbReference type="GO" id="GO:0016757">
    <property type="term" value="F:glycosyltransferase activity"/>
    <property type="evidence" value="ECO:0007669"/>
    <property type="project" value="UniProtKB-KW"/>
</dbReference>
<accession>A0A023BY19</accession>
<comment type="similarity">
    <text evidence="1">Belongs to the ComF/GntX family.</text>
</comment>
<dbReference type="InterPro" id="IPR000836">
    <property type="entry name" value="PRTase_dom"/>
</dbReference>
<feature type="domain" description="Phosphoribosyltransferase" evidence="2">
    <location>
        <begin position="134"/>
        <end position="219"/>
    </location>
</feature>
<dbReference type="eggNOG" id="COG1040">
    <property type="taxonomic scope" value="Bacteria"/>
</dbReference>
<evidence type="ECO:0000259" key="2">
    <source>
        <dbReference type="Pfam" id="PF00156"/>
    </source>
</evidence>
<keyword evidence="3" id="KW-0808">Transferase</keyword>
<dbReference type="PANTHER" id="PTHR47505:SF1">
    <property type="entry name" value="DNA UTILIZATION PROTEIN YHGH"/>
    <property type="match status" value="1"/>
</dbReference>
<gene>
    <name evidence="3" type="ORF">ATO12_09465</name>
</gene>
<dbReference type="Gene3D" id="3.40.50.2020">
    <property type="match status" value="1"/>
</dbReference>
<comment type="caution">
    <text evidence="3">The sequence shown here is derived from an EMBL/GenBank/DDBJ whole genome shotgun (WGS) entry which is preliminary data.</text>
</comment>
<keyword evidence="4" id="KW-1185">Reference proteome</keyword>
<dbReference type="Proteomes" id="UP000023541">
    <property type="component" value="Unassembled WGS sequence"/>
</dbReference>
<dbReference type="InterPro" id="IPR029057">
    <property type="entry name" value="PRTase-like"/>
</dbReference>
<dbReference type="EMBL" id="AQRA01000002">
    <property type="protein sequence ID" value="EZH74951.1"/>
    <property type="molecule type" value="Genomic_DNA"/>
</dbReference>
<dbReference type="RefSeq" id="WP_034239927.1">
    <property type="nucleotide sequence ID" value="NZ_AQRA01000002.1"/>
</dbReference>
<sequence length="226" mass="25836">MLRDLAYLFYPIYCAACDSPLYANERLLCTSCRHELPLGNFHNVNAKKIEKVFYGRAKIENATALFVFHKDSLVQNLIHNLKYRGREEIGKELGKWLGQELIQKPEYQLIDSVIPVPLHKRRLQERGYNQVEKFGVEIAKKLNAEYVDSVLKKISYNKKQSKRGRINRWTNTVETFGVQNESLLVNKHILLVDDIVTTGATIESCVNALKSIPGIKISVATMAITE</sequence>
<organism evidence="3 4">
    <name type="scientific">Aquimarina atlantica</name>
    <dbReference type="NCBI Taxonomy" id="1317122"/>
    <lineage>
        <taxon>Bacteria</taxon>
        <taxon>Pseudomonadati</taxon>
        <taxon>Bacteroidota</taxon>
        <taxon>Flavobacteriia</taxon>
        <taxon>Flavobacteriales</taxon>
        <taxon>Flavobacteriaceae</taxon>
        <taxon>Aquimarina</taxon>
    </lineage>
</organism>
<reference evidence="3 4" key="1">
    <citation type="submission" date="2014-04" db="EMBL/GenBank/DDBJ databases">
        <title>Aquimarina sp. 22II-S11-z7 Genome Sequencing.</title>
        <authorList>
            <person name="Lai Q."/>
        </authorList>
    </citation>
    <scope>NUCLEOTIDE SEQUENCE [LARGE SCALE GENOMIC DNA]</scope>
    <source>
        <strain evidence="3 4">22II-S11-z7</strain>
    </source>
</reference>
<dbReference type="PANTHER" id="PTHR47505">
    <property type="entry name" value="DNA UTILIZATION PROTEIN YHGH"/>
    <property type="match status" value="1"/>
</dbReference>
<proteinExistence type="inferred from homology"/>
<evidence type="ECO:0000256" key="1">
    <source>
        <dbReference type="ARBA" id="ARBA00008007"/>
    </source>
</evidence>
<evidence type="ECO:0000313" key="4">
    <source>
        <dbReference type="Proteomes" id="UP000023541"/>
    </source>
</evidence>
<dbReference type="AlphaFoldDB" id="A0A023BY19"/>
<dbReference type="InterPro" id="IPR051910">
    <property type="entry name" value="ComF/GntX_DNA_util-trans"/>
</dbReference>
<dbReference type="CDD" id="cd06223">
    <property type="entry name" value="PRTases_typeI"/>
    <property type="match status" value="1"/>
</dbReference>
<keyword evidence="3" id="KW-0328">Glycosyltransferase</keyword>
<dbReference type="Pfam" id="PF00156">
    <property type="entry name" value="Pribosyltran"/>
    <property type="match status" value="1"/>
</dbReference>
<name>A0A023BY19_9FLAO</name>
<dbReference type="OrthoDB" id="9779910at2"/>
<protein>
    <submittedName>
        <fullName evidence="3">Amidophosphoribosyltransferase</fullName>
    </submittedName>
</protein>
<dbReference type="SUPFAM" id="SSF53271">
    <property type="entry name" value="PRTase-like"/>
    <property type="match status" value="1"/>
</dbReference>
<dbReference type="STRING" id="1317122.ATO12_09465"/>
<evidence type="ECO:0000313" key="3">
    <source>
        <dbReference type="EMBL" id="EZH74951.1"/>
    </source>
</evidence>